<comment type="cofactor">
    <cofactor evidence="6">
        <name>FMN</name>
        <dbReference type="ChEBI" id="CHEBI:58210"/>
    </cofactor>
</comment>
<dbReference type="Gene3D" id="3.90.1010.20">
    <property type="match status" value="2"/>
</dbReference>
<dbReference type="eggNOG" id="COG3976">
    <property type="taxonomic scope" value="Bacteria"/>
</dbReference>
<dbReference type="HAMAP" id="MF_00479">
    <property type="entry name" value="RsxG_RnfG"/>
    <property type="match status" value="1"/>
</dbReference>
<comment type="function">
    <text evidence="6">Part of a membrane-bound complex that couples electron transfer with translocation of ions across the membrane.</text>
</comment>
<evidence type="ECO:0000256" key="1">
    <source>
        <dbReference type="ARBA" id="ARBA00022448"/>
    </source>
</evidence>
<evidence type="ECO:0000259" key="7">
    <source>
        <dbReference type="SMART" id="SM00900"/>
    </source>
</evidence>
<feature type="domain" description="FMN-binding" evidence="7">
    <location>
        <begin position="292"/>
        <end position="366"/>
    </location>
</feature>
<dbReference type="RefSeq" id="WP_012447542.1">
    <property type="nucleotide sequence ID" value="NC_010718.1"/>
</dbReference>
<keyword evidence="6" id="KW-1003">Cell membrane</keyword>
<evidence type="ECO:0000313" key="8">
    <source>
        <dbReference type="EMBL" id="ACB84667.1"/>
    </source>
</evidence>
<evidence type="ECO:0000256" key="5">
    <source>
        <dbReference type="ARBA" id="ARBA00022982"/>
    </source>
</evidence>
<dbReference type="PANTHER" id="PTHR36118">
    <property type="entry name" value="ION-TRANSLOCATING OXIDOREDUCTASE COMPLEX SUBUNIT G"/>
    <property type="match status" value="1"/>
</dbReference>
<feature type="modified residue" description="FMN phosphoryl threonine" evidence="6">
    <location>
        <position position="153"/>
    </location>
</feature>
<comment type="similarity">
    <text evidence="6">Belongs to the RnfG family.</text>
</comment>
<dbReference type="GO" id="GO:0009055">
    <property type="term" value="F:electron transfer activity"/>
    <property type="evidence" value="ECO:0007669"/>
    <property type="project" value="InterPro"/>
</dbReference>
<keyword evidence="6" id="KW-1278">Translocase</keyword>
<dbReference type="EMBL" id="CP001034">
    <property type="protein sequence ID" value="ACB84667.1"/>
    <property type="molecule type" value="Genomic_DNA"/>
</dbReference>
<evidence type="ECO:0000313" key="9">
    <source>
        <dbReference type="Proteomes" id="UP000001683"/>
    </source>
</evidence>
<keyword evidence="6" id="KW-1133">Transmembrane helix</keyword>
<protein>
    <recommendedName>
        <fullName evidence="6">Ion-translocating oxidoreductase complex subunit G</fullName>
        <ecNumber evidence="6">7.-.-.-</ecNumber>
    </recommendedName>
    <alternativeName>
        <fullName evidence="6">Rnf electron transport complex subunit G</fullName>
    </alternativeName>
</protein>
<dbReference type="OrthoDB" id="9806398at2"/>
<evidence type="ECO:0000256" key="4">
    <source>
        <dbReference type="ARBA" id="ARBA00022643"/>
    </source>
</evidence>
<dbReference type="STRING" id="457570.Nther_1083"/>
<dbReference type="EC" id="7.-.-.-" evidence="6"/>
<keyword evidence="6" id="KW-0812">Transmembrane</keyword>
<reference evidence="8 9" key="2">
    <citation type="journal article" date="2011" name="J. Bacteriol.">
        <title>Complete genome sequence of the anaerobic, halophilic alkalithermophile Natranaerobius thermophilus JW/NM-WN-LF.</title>
        <authorList>
            <person name="Zhao B."/>
            <person name="Mesbah N.M."/>
            <person name="Dalin E."/>
            <person name="Goodwin L."/>
            <person name="Nolan M."/>
            <person name="Pitluck S."/>
            <person name="Chertkov O."/>
            <person name="Brettin T.S."/>
            <person name="Han J."/>
            <person name="Larimer F.W."/>
            <person name="Land M.L."/>
            <person name="Hauser L."/>
            <person name="Kyrpides N."/>
            <person name="Wiegel J."/>
        </authorList>
    </citation>
    <scope>NUCLEOTIDE SEQUENCE [LARGE SCALE GENOMIC DNA]</scope>
    <source>
        <strain evidence="9">ATCC BAA-1301 / DSM 18059 / JW/NM-WN-LF</strain>
    </source>
</reference>
<accession>B2A144</accession>
<reference evidence="8 9" key="1">
    <citation type="submission" date="2008-04" db="EMBL/GenBank/DDBJ databases">
        <title>Complete sequence of chromosome of Natranaerobius thermophilus JW/NM-WN-LF.</title>
        <authorList>
            <consortium name="US DOE Joint Genome Institute"/>
            <person name="Copeland A."/>
            <person name="Lucas S."/>
            <person name="Lapidus A."/>
            <person name="Glavina del Rio T."/>
            <person name="Dalin E."/>
            <person name="Tice H."/>
            <person name="Bruce D."/>
            <person name="Goodwin L."/>
            <person name="Pitluck S."/>
            <person name="Chertkov O."/>
            <person name="Brettin T."/>
            <person name="Detter J.C."/>
            <person name="Han C."/>
            <person name="Kuske C.R."/>
            <person name="Schmutz J."/>
            <person name="Larimer F."/>
            <person name="Land M."/>
            <person name="Hauser L."/>
            <person name="Kyrpides N."/>
            <person name="Lykidis A."/>
            <person name="Mesbah N.M."/>
            <person name="Wiegel J."/>
        </authorList>
    </citation>
    <scope>NUCLEOTIDE SEQUENCE [LARGE SCALE GENOMIC DNA]</scope>
    <source>
        <strain evidence="9">ATCC BAA-1301 / DSM 18059 / JW/NM-WN-LF</strain>
    </source>
</reference>
<evidence type="ECO:0000256" key="3">
    <source>
        <dbReference type="ARBA" id="ARBA00022630"/>
    </source>
</evidence>
<organism evidence="8 9">
    <name type="scientific">Natranaerobius thermophilus (strain ATCC BAA-1301 / DSM 18059 / JW/NM-WN-LF)</name>
    <dbReference type="NCBI Taxonomy" id="457570"/>
    <lineage>
        <taxon>Bacteria</taxon>
        <taxon>Bacillati</taxon>
        <taxon>Bacillota</taxon>
        <taxon>Clostridia</taxon>
        <taxon>Natranaerobiales</taxon>
        <taxon>Natranaerobiaceae</taxon>
        <taxon>Natranaerobius</taxon>
    </lineage>
</organism>
<keyword evidence="6" id="KW-0472">Membrane</keyword>
<evidence type="ECO:0000256" key="2">
    <source>
        <dbReference type="ARBA" id="ARBA00022553"/>
    </source>
</evidence>
<dbReference type="GO" id="GO:0010181">
    <property type="term" value="F:FMN binding"/>
    <property type="evidence" value="ECO:0007669"/>
    <property type="project" value="InterPro"/>
</dbReference>
<dbReference type="KEGG" id="nth:Nther_1083"/>
<dbReference type="AlphaFoldDB" id="B2A144"/>
<dbReference type="InterPro" id="IPR007329">
    <property type="entry name" value="FMN-bd"/>
</dbReference>
<keyword evidence="5 6" id="KW-0249">Electron transport</keyword>
<keyword evidence="4 6" id="KW-0288">FMN</keyword>
<comment type="subunit">
    <text evidence="6">The complex is composed of six subunits: RnfA, RnfB, RnfC, RnfD, RnfE and RnfG.</text>
</comment>
<dbReference type="Proteomes" id="UP000001683">
    <property type="component" value="Chromosome"/>
</dbReference>
<keyword evidence="3 6" id="KW-0285">Flavoprotein</keyword>
<dbReference type="SMART" id="SM00900">
    <property type="entry name" value="FMN_bind"/>
    <property type="match status" value="3"/>
</dbReference>
<dbReference type="GO" id="GO:0005886">
    <property type="term" value="C:plasma membrane"/>
    <property type="evidence" value="ECO:0007669"/>
    <property type="project" value="UniProtKB-SubCell"/>
</dbReference>
<keyword evidence="2 6" id="KW-0597">Phosphoprotein</keyword>
<dbReference type="GO" id="GO:0022900">
    <property type="term" value="P:electron transport chain"/>
    <property type="evidence" value="ECO:0007669"/>
    <property type="project" value="UniProtKB-UniRule"/>
</dbReference>
<keyword evidence="1 6" id="KW-0813">Transport</keyword>
<gene>
    <name evidence="6" type="primary">rnfG</name>
    <name evidence="8" type="ordered locus">Nther_1083</name>
</gene>
<dbReference type="HOGENOM" id="CLU_751890_0_0_9"/>
<dbReference type="NCBIfam" id="TIGR01947">
    <property type="entry name" value="rnfG"/>
    <property type="match status" value="1"/>
</dbReference>
<proteinExistence type="inferred from homology"/>
<feature type="domain" description="FMN-binding" evidence="7">
    <location>
        <begin position="203"/>
        <end position="277"/>
    </location>
</feature>
<feature type="domain" description="FMN-binding" evidence="7">
    <location>
        <begin position="87"/>
        <end position="170"/>
    </location>
</feature>
<dbReference type="InterPro" id="IPR010209">
    <property type="entry name" value="Ion_transpt_RnfG/RsxG"/>
</dbReference>
<comment type="subcellular location">
    <subcellularLocation>
        <location evidence="6">Cell membrane</location>
        <topology evidence="6">Single-pass membrane protein</topology>
    </subcellularLocation>
</comment>
<dbReference type="PANTHER" id="PTHR36118:SF1">
    <property type="entry name" value="ION-TRANSLOCATING OXIDOREDUCTASE COMPLEX SUBUNIT G"/>
    <property type="match status" value="1"/>
</dbReference>
<dbReference type="eggNOG" id="COG4659">
    <property type="taxonomic scope" value="Bacteria"/>
</dbReference>
<dbReference type="Pfam" id="PF04205">
    <property type="entry name" value="FMN_bind"/>
    <property type="match status" value="3"/>
</dbReference>
<name>B2A144_NATTJ</name>
<dbReference type="InParanoid" id="B2A144"/>
<keyword evidence="9" id="KW-1185">Reference proteome</keyword>
<evidence type="ECO:0000256" key="6">
    <source>
        <dbReference type="HAMAP-Rule" id="MF_00479"/>
    </source>
</evidence>
<sequence length="368" mass="40410">MKASNVLRLSMILTLVTLLAATVLGFSFVYTEPLIWEQRMEQLEDAMFKFFPEADQFEIEEVNDDEFYVVEKDDETIGAAALTNPSGYGGEIEMMVAVDIDGEIRGIEILGHSETPGLGDKIENEEWQTQFIGLTVVDEIQIGVDVDVISGATVSSQGVTRGVEKGVEKVAITYFQKDPEELEEIEEAPKVLEDGVFTGEGTGRNPGIEVEVTVEEGEITDIELLDHDESDAYMDEAWEGMVDKIKEANCPDVDSVSGATQSSVGIKDAVEDAIEEREEEFEDGVARGEGTGRNPGVVVEVTVQDGEITELELLEHDDSDSYMNQAWDDMRERILEEQSTDVDTVSGATQSSVGIINAVEEALEQESE</sequence>